<feature type="transmembrane region" description="Helical" evidence="6">
    <location>
        <begin position="141"/>
        <end position="160"/>
    </location>
</feature>
<evidence type="ECO:0000256" key="4">
    <source>
        <dbReference type="ARBA" id="ARBA00022989"/>
    </source>
</evidence>
<dbReference type="Pfam" id="PF06081">
    <property type="entry name" value="ArAE_1"/>
    <property type="match status" value="1"/>
</dbReference>
<dbReference type="Proteomes" id="UP000474967">
    <property type="component" value="Unassembled WGS sequence"/>
</dbReference>
<proteinExistence type="predicted"/>
<protein>
    <submittedName>
        <fullName evidence="7">FUSC family protein</fullName>
    </submittedName>
</protein>
<keyword evidence="3 6" id="KW-0812">Transmembrane</keyword>
<feature type="transmembrane region" description="Helical" evidence="6">
    <location>
        <begin position="117"/>
        <end position="135"/>
    </location>
</feature>
<evidence type="ECO:0000313" key="7">
    <source>
        <dbReference type="EMBL" id="NEN06518.1"/>
    </source>
</evidence>
<feature type="transmembrane region" description="Helical" evidence="6">
    <location>
        <begin position="22"/>
        <end position="51"/>
    </location>
</feature>
<dbReference type="AlphaFoldDB" id="A0A6L9XZT2"/>
<evidence type="ECO:0000256" key="3">
    <source>
        <dbReference type="ARBA" id="ARBA00022692"/>
    </source>
</evidence>
<dbReference type="EMBL" id="JAAGWY010000002">
    <property type="protein sequence ID" value="NEN06518.1"/>
    <property type="molecule type" value="Genomic_DNA"/>
</dbReference>
<dbReference type="RefSeq" id="WP_163289929.1">
    <property type="nucleotide sequence ID" value="NZ_JAAGWY010000002.1"/>
</dbReference>
<feature type="transmembrane region" description="Helical" evidence="6">
    <location>
        <begin position="63"/>
        <end position="81"/>
    </location>
</feature>
<evidence type="ECO:0000256" key="5">
    <source>
        <dbReference type="ARBA" id="ARBA00023136"/>
    </source>
</evidence>
<evidence type="ECO:0000256" key="6">
    <source>
        <dbReference type="SAM" id="Phobius"/>
    </source>
</evidence>
<evidence type="ECO:0000313" key="8">
    <source>
        <dbReference type="Proteomes" id="UP000474967"/>
    </source>
</evidence>
<organism evidence="7 8">
    <name type="scientific">Leifsonia tongyongensis</name>
    <dbReference type="NCBI Taxonomy" id="1268043"/>
    <lineage>
        <taxon>Bacteria</taxon>
        <taxon>Bacillati</taxon>
        <taxon>Actinomycetota</taxon>
        <taxon>Actinomycetes</taxon>
        <taxon>Micrococcales</taxon>
        <taxon>Microbacteriaceae</taxon>
        <taxon>Leifsonia</taxon>
    </lineage>
</organism>
<dbReference type="InterPro" id="IPR010343">
    <property type="entry name" value="ArAE_1"/>
</dbReference>
<keyword evidence="2" id="KW-1003">Cell membrane</keyword>
<dbReference type="GO" id="GO:0005886">
    <property type="term" value="C:plasma membrane"/>
    <property type="evidence" value="ECO:0007669"/>
    <property type="project" value="UniProtKB-SubCell"/>
</dbReference>
<reference evidence="7 8" key="1">
    <citation type="journal article" date="2014" name="J. Microbiol.">
        <title>Diaminobutyricibacter tongyongensis gen. nov., sp. nov. and Homoserinibacter gongjuensis gen. nov., sp. nov. belong to the family Microbacteriaceae.</title>
        <authorList>
            <person name="Kim S.J."/>
            <person name="Ahn J.H."/>
            <person name="Weon H.Y."/>
            <person name="Hamada M."/>
            <person name="Suzuki K."/>
            <person name="Kwon S.W."/>
        </authorList>
    </citation>
    <scope>NUCLEOTIDE SEQUENCE [LARGE SCALE GENOMIC DNA]</scope>
    <source>
        <strain evidence="7 8">NBRC 108724</strain>
    </source>
</reference>
<name>A0A6L9XZT2_9MICO</name>
<evidence type="ECO:0000256" key="1">
    <source>
        <dbReference type="ARBA" id="ARBA00004651"/>
    </source>
</evidence>
<accession>A0A6L9XZT2</accession>
<keyword evidence="4 6" id="KW-1133">Transmembrane helix</keyword>
<keyword evidence="5 6" id="KW-0472">Membrane</keyword>
<sequence>MRLPTTLQAPSRVPLLQVTKTAIAMILAWLIAGTFLPTQLPIFAAIAALLVVQPSVNQSIGRAIERSIGVIVGVAIAYGVGLLFGTTSWIVLLAVVLSIFLSWALKLTPGTANQVPITAMLVLAIGAASPGYAFVRIIETVIGAVVGIIVNVAIVPPVLIGPARTSVNGLGNEAAATLDRLAVALMTPQTPAQLDELLITARLLRPMQTKAEAALTQARESLTLNPRQSRHRRDLEAVDALFKRLGPVITRTLGMTRAFHDRYDDSVSREPTVGAIADELSRASHDLRLLSRDPSDAPEPEAVTADVPVLTAPLSVVAPNSRHWVLIGSLVEDLRRIHDEITGEDAS</sequence>
<comment type="subcellular location">
    <subcellularLocation>
        <location evidence="1">Cell membrane</location>
        <topology evidence="1">Multi-pass membrane protein</topology>
    </subcellularLocation>
</comment>
<evidence type="ECO:0000256" key="2">
    <source>
        <dbReference type="ARBA" id="ARBA00022475"/>
    </source>
</evidence>
<gene>
    <name evidence="7" type="ORF">G3T36_11625</name>
</gene>
<comment type="caution">
    <text evidence="7">The sequence shown here is derived from an EMBL/GenBank/DDBJ whole genome shotgun (WGS) entry which is preliminary data.</text>
</comment>
<keyword evidence="8" id="KW-1185">Reference proteome</keyword>